<proteinExistence type="predicted"/>
<protein>
    <submittedName>
        <fullName evidence="1">Uncharacterized protein</fullName>
    </submittedName>
</protein>
<name>A0A0E9XQ95_ANGAN</name>
<reference evidence="1" key="2">
    <citation type="journal article" date="2015" name="Fish Shellfish Immunol.">
        <title>Early steps in the European eel (Anguilla anguilla)-Vibrio vulnificus interaction in the gills: Role of the RtxA13 toxin.</title>
        <authorList>
            <person name="Callol A."/>
            <person name="Pajuelo D."/>
            <person name="Ebbesson L."/>
            <person name="Teles M."/>
            <person name="MacKenzie S."/>
            <person name="Amaro C."/>
        </authorList>
    </citation>
    <scope>NUCLEOTIDE SEQUENCE</scope>
</reference>
<reference evidence="1" key="1">
    <citation type="submission" date="2014-11" db="EMBL/GenBank/DDBJ databases">
        <authorList>
            <person name="Amaro Gonzalez C."/>
        </authorList>
    </citation>
    <scope>NUCLEOTIDE SEQUENCE</scope>
</reference>
<dbReference type="AlphaFoldDB" id="A0A0E9XQ95"/>
<dbReference type="EMBL" id="GBXM01004719">
    <property type="protein sequence ID" value="JAI03859.1"/>
    <property type="molecule type" value="Transcribed_RNA"/>
</dbReference>
<organism evidence="1">
    <name type="scientific">Anguilla anguilla</name>
    <name type="common">European freshwater eel</name>
    <name type="synonym">Muraena anguilla</name>
    <dbReference type="NCBI Taxonomy" id="7936"/>
    <lineage>
        <taxon>Eukaryota</taxon>
        <taxon>Metazoa</taxon>
        <taxon>Chordata</taxon>
        <taxon>Craniata</taxon>
        <taxon>Vertebrata</taxon>
        <taxon>Euteleostomi</taxon>
        <taxon>Actinopterygii</taxon>
        <taxon>Neopterygii</taxon>
        <taxon>Teleostei</taxon>
        <taxon>Anguilliformes</taxon>
        <taxon>Anguillidae</taxon>
        <taxon>Anguilla</taxon>
    </lineage>
</organism>
<evidence type="ECO:0000313" key="1">
    <source>
        <dbReference type="EMBL" id="JAI03859.1"/>
    </source>
</evidence>
<sequence length="38" mass="4287">MNMKSFGWLRGKKLFGSESGIIGSLLISVPPVYMFEYC</sequence>
<accession>A0A0E9XQ95</accession>